<evidence type="ECO:0000313" key="1">
    <source>
        <dbReference type="EMBL" id="GMQ34690.1"/>
    </source>
</evidence>
<sequence>MKTKNSLFLFPLISLFFYCSGPKNNLENTQPFTDSAKTEKLTPESPKTLDTLIETPETEKPIINSEFQLVIVDSVLIQNTGILSLLAIHPTKDLFLIMEGVMGEKLLIYNRKGEVLDELKKPKDAPDGYGGVCSGATFSGDAIFVQGLQGIYEFDFQLNLKNKYPKPFLGNTIMAAGDNIAHAKLQGNNGLLLFTGSAKNNHPKNSPLHFEEFNSLEWLDLQKKELKPILPLLPNSYLLQAKSSFNNYMTYFKVKGSRLIYCYNLEPSIYTANLSQNPIKPTRIPLPIKDFIYDKGYPFGSQKEIEDRITLPGSIKGIYKADDMDLIVYNKGLEKDRFPEGVQDRYELRKEVNRRNPEYWILYSKTGEFSEEKPIGSQYKIVRSDANGRIWAIQNVDNLDLEPEGFIIYELALK</sequence>
<accession>A0ABQ6Q544</accession>
<gene>
    <name evidence="1" type="ORF">Ataiwa_29630</name>
</gene>
<name>A0ABQ6Q544_9BACT</name>
<protein>
    <recommendedName>
        <fullName evidence="3">6-bladed beta-propeller protein</fullName>
    </recommendedName>
</protein>
<reference evidence="1 2" key="1">
    <citation type="submission" date="2023-08" db="EMBL/GenBank/DDBJ databases">
        <title>Draft genome sequence of Algoriphagus taiwanensis.</title>
        <authorList>
            <person name="Takatani N."/>
            <person name="Hosokawa M."/>
            <person name="Sawabe T."/>
        </authorList>
    </citation>
    <scope>NUCLEOTIDE SEQUENCE [LARGE SCALE GENOMIC DNA]</scope>
    <source>
        <strain evidence="1 2">JCM 19755</strain>
    </source>
</reference>
<dbReference type="Proteomes" id="UP001307705">
    <property type="component" value="Unassembled WGS sequence"/>
</dbReference>
<dbReference type="RefSeq" id="WP_338229509.1">
    <property type="nucleotide sequence ID" value="NZ_BTPE01000011.1"/>
</dbReference>
<organism evidence="1 2">
    <name type="scientific">Algoriphagus taiwanensis</name>
    <dbReference type="NCBI Taxonomy" id="1445656"/>
    <lineage>
        <taxon>Bacteria</taxon>
        <taxon>Pseudomonadati</taxon>
        <taxon>Bacteroidota</taxon>
        <taxon>Cytophagia</taxon>
        <taxon>Cytophagales</taxon>
        <taxon>Cyclobacteriaceae</taxon>
        <taxon>Algoriphagus</taxon>
    </lineage>
</organism>
<proteinExistence type="predicted"/>
<dbReference type="EMBL" id="BTPE01000011">
    <property type="protein sequence ID" value="GMQ34690.1"/>
    <property type="molecule type" value="Genomic_DNA"/>
</dbReference>
<comment type="caution">
    <text evidence="1">The sequence shown here is derived from an EMBL/GenBank/DDBJ whole genome shotgun (WGS) entry which is preliminary data.</text>
</comment>
<evidence type="ECO:0008006" key="3">
    <source>
        <dbReference type="Google" id="ProtNLM"/>
    </source>
</evidence>
<evidence type="ECO:0000313" key="2">
    <source>
        <dbReference type="Proteomes" id="UP001307705"/>
    </source>
</evidence>
<keyword evidence="2" id="KW-1185">Reference proteome</keyword>